<name>A0A5C6EUW3_9BACT</name>
<sequence length="716" mass="79413" precursor="true">MIFKTACFFSAVMALSVLAGQSQEPVSVDSLLNEMVDRDAVARYPEKDFRLKQHSSYNRASKTPDEPAGWFNNKDNNTRDKDKCFVRIEENNGRKEWVLMDHEGPGAIVRTWVPWRGHSDASTDVKMRIYLDGDDEPVLEGNMLSMFDGSGLFPYPFAHPSLRSAVNFFPIPYAKGCKVTTDQMPFFFQITYREYDESTPIKTFTMEEFESAKELTEKTGKLLLNPGSGTGQEIPESAGPKVLVTSATIDAGGEQSLDLPAGTAAVREVSVKLGSYQDPNVTRQVVLKIEFDGKETVWCPIGDFFGSGIGLNPVQGWSSTVAEDGAMTCRWVMPYQNSGKVSLLNLSAAPVDAELVVQTGNWNWDDRSMYFHAGWHGQYPVPTRPYSDWNYVTLKGRGVYVADTLTIMNPVERWWGEGDEKIWVDGDDFPSIFGTGTEDYYAYSWGGVSTDFYEHPFHAQPRAHEYNKLNRKPAAEALVRNTHGYSVESRSRALDTMPFGSSLQLDMEVWSWTDCEMGYGVGMSWYGFADTDSNRKPEPVEVRNVPPVPDLNIAPAVSSAHSFKDSVEIVPEQVLSKTAGTALKMQDLKRMKFKGKWNLGTHQLFKGAHVGDAIEIRIPAASDGAERLALYATKSNDFGVLRFSVNGKTAGVEVDLYAAKPVPTGAIELGEFEPVESAYVLRVEVVGKNSNSKGTFFGLDCVTLSLPTSESTDVNQ</sequence>
<dbReference type="AlphaFoldDB" id="A0A5C6EUW3"/>
<proteinExistence type="predicted"/>
<accession>A0A5C6EUW3</accession>
<reference evidence="3 4" key="1">
    <citation type="submission" date="2019-02" db="EMBL/GenBank/DDBJ databases">
        <title>Deep-cultivation of Planctomycetes and their phenomic and genomic characterization uncovers novel biology.</title>
        <authorList>
            <person name="Wiegand S."/>
            <person name="Jogler M."/>
            <person name="Boedeker C."/>
            <person name="Pinto D."/>
            <person name="Vollmers J."/>
            <person name="Rivas-Marin E."/>
            <person name="Kohn T."/>
            <person name="Peeters S.H."/>
            <person name="Heuer A."/>
            <person name="Rast P."/>
            <person name="Oberbeckmann S."/>
            <person name="Bunk B."/>
            <person name="Jeske O."/>
            <person name="Meyerdierks A."/>
            <person name="Storesund J.E."/>
            <person name="Kallscheuer N."/>
            <person name="Luecker S."/>
            <person name="Lage O.M."/>
            <person name="Pohl T."/>
            <person name="Merkel B.J."/>
            <person name="Hornburger P."/>
            <person name="Mueller R.-W."/>
            <person name="Bruemmer F."/>
            <person name="Labrenz M."/>
            <person name="Spormann A.M."/>
            <person name="Op Den Camp H."/>
            <person name="Overmann J."/>
            <person name="Amann R."/>
            <person name="Jetten M.S.M."/>
            <person name="Mascher T."/>
            <person name="Medema M.H."/>
            <person name="Devos D.P."/>
            <person name="Kaster A.-K."/>
            <person name="Ovreas L."/>
            <person name="Rohde M."/>
            <person name="Galperin M.Y."/>
            <person name="Jogler C."/>
        </authorList>
    </citation>
    <scope>NUCLEOTIDE SEQUENCE [LARGE SCALE GENOMIC DNA]</scope>
    <source>
        <strain evidence="3 4">Poly59</strain>
    </source>
</reference>
<organism evidence="3 4">
    <name type="scientific">Rubripirellula reticaptiva</name>
    <dbReference type="NCBI Taxonomy" id="2528013"/>
    <lineage>
        <taxon>Bacteria</taxon>
        <taxon>Pseudomonadati</taxon>
        <taxon>Planctomycetota</taxon>
        <taxon>Planctomycetia</taxon>
        <taxon>Pirellulales</taxon>
        <taxon>Pirellulaceae</taxon>
        <taxon>Rubripirellula</taxon>
    </lineage>
</organism>
<feature type="chain" id="PRO_5022864251" description="DUF2961 domain-containing protein" evidence="2">
    <location>
        <begin position="20"/>
        <end position="716"/>
    </location>
</feature>
<evidence type="ECO:0008006" key="5">
    <source>
        <dbReference type="Google" id="ProtNLM"/>
    </source>
</evidence>
<dbReference type="EMBL" id="SJPX01000003">
    <property type="protein sequence ID" value="TWU51847.1"/>
    <property type="molecule type" value="Genomic_DNA"/>
</dbReference>
<evidence type="ECO:0000256" key="2">
    <source>
        <dbReference type="SAM" id="SignalP"/>
    </source>
</evidence>
<feature type="region of interest" description="Disordered" evidence="1">
    <location>
        <begin position="55"/>
        <end position="75"/>
    </location>
</feature>
<protein>
    <recommendedName>
        <fullName evidence="5">DUF2961 domain-containing protein</fullName>
    </recommendedName>
</protein>
<keyword evidence="4" id="KW-1185">Reference proteome</keyword>
<keyword evidence="2" id="KW-0732">Signal</keyword>
<evidence type="ECO:0000256" key="1">
    <source>
        <dbReference type="SAM" id="MobiDB-lite"/>
    </source>
</evidence>
<dbReference type="InterPro" id="IPR021345">
    <property type="entry name" value="DUF2961"/>
</dbReference>
<evidence type="ECO:0000313" key="4">
    <source>
        <dbReference type="Proteomes" id="UP000317977"/>
    </source>
</evidence>
<evidence type="ECO:0000313" key="3">
    <source>
        <dbReference type="EMBL" id="TWU51847.1"/>
    </source>
</evidence>
<dbReference type="Gene3D" id="2.60.120.1390">
    <property type="match status" value="2"/>
</dbReference>
<gene>
    <name evidence="3" type="ORF">Poly59_34420</name>
</gene>
<dbReference type="Pfam" id="PF11175">
    <property type="entry name" value="DUF2961"/>
    <property type="match status" value="1"/>
</dbReference>
<feature type="signal peptide" evidence="2">
    <location>
        <begin position="1"/>
        <end position="19"/>
    </location>
</feature>
<comment type="caution">
    <text evidence="3">The sequence shown here is derived from an EMBL/GenBank/DDBJ whole genome shotgun (WGS) entry which is preliminary data.</text>
</comment>
<dbReference type="Proteomes" id="UP000317977">
    <property type="component" value="Unassembled WGS sequence"/>
</dbReference>